<dbReference type="Proteomes" id="UP000076625">
    <property type="component" value="Unassembled WGS sequence"/>
</dbReference>
<sequence>MKQRHTLKAGVLFGSALLLAAGSASAATWSDTFIGYRYGTDFHEPNNPEDVQKHVVQLGHASGYAYGSNFFNVDVLMSDDKDPANGATRGDGGSGAQEIYLAYRTQLHLSKVTGQSFAFGPVKDLALTGGFDLNTKNTAVAPKKQMFVIGPTLKFGLPNNGFADFSVLYRTEKNRNNLAPTQKDIRFDDTYQLSLAWKAPFQLGPAPFKFQGFADYIGTKGNNTKQEILMRASLMADVGQLVAGKKDTVYAGVGYEYWHNKFGNNPGTGAQPGLGLKTTAPTLNLEWHL</sequence>
<dbReference type="RefSeq" id="WP_066612165.1">
    <property type="nucleotide sequence ID" value="NZ_LQQU01000020.1"/>
</dbReference>
<dbReference type="SUPFAM" id="SSF111364">
    <property type="entry name" value="Tsx-like channel"/>
    <property type="match status" value="1"/>
</dbReference>
<gene>
    <name evidence="2" type="ORF">AVW16_11450</name>
</gene>
<dbReference type="EMBL" id="LQQU01000020">
    <property type="protein sequence ID" value="KZE32495.1"/>
    <property type="molecule type" value="Genomic_DNA"/>
</dbReference>
<comment type="caution">
    <text evidence="2">The sequence shown here is derived from an EMBL/GenBank/DDBJ whole genome shotgun (WGS) entry which is preliminary data.</text>
</comment>
<reference evidence="3" key="1">
    <citation type="submission" date="2016-01" db="EMBL/GenBank/DDBJ databases">
        <title>Draft genome of Chromobacterium sp. F49.</title>
        <authorList>
            <person name="Hong K.W."/>
        </authorList>
    </citation>
    <scope>NUCLEOTIDE SEQUENCE [LARGE SCALE GENOMIC DNA]</scope>
    <source>
        <strain evidence="3">CN10</strain>
    </source>
</reference>
<proteinExistence type="predicted"/>
<evidence type="ECO:0008006" key="4">
    <source>
        <dbReference type="Google" id="ProtNLM"/>
    </source>
</evidence>
<dbReference type="GO" id="GO:0009279">
    <property type="term" value="C:cell outer membrane"/>
    <property type="evidence" value="ECO:0007669"/>
    <property type="project" value="InterPro"/>
</dbReference>
<dbReference type="Gene3D" id="2.40.230.20">
    <property type="entry name" value="Nucleoside-specific channel-forming protein, Tsx-like"/>
    <property type="match status" value="1"/>
</dbReference>
<name>A0A165F908_9NEIS</name>
<feature type="chain" id="PRO_5007857659" description="Outer envelope protein" evidence="1">
    <location>
        <begin position="27"/>
        <end position="289"/>
    </location>
</feature>
<keyword evidence="3" id="KW-1185">Reference proteome</keyword>
<organism evidence="2 3">
    <name type="scientific">Crenobacter luteus</name>
    <dbReference type="NCBI Taxonomy" id="1452487"/>
    <lineage>
        <taxon>Bacteria</taxon>
        <taxon>Pseudomonadati</taxon>
        <taxon>Pseudomonadota</taxon>
        <taxon>Betaproteobacteria</taxon>
        <taxon>Neisseriales</taxon>
        <taxon>Neisseriaceae</taxon>
        <taxon>Crenobacter</taxon>
    </lineage>
</organism>
<feature type="signal peptide" evidence="1">
    <location>
        <begin position="1"/>
        <end position="26"/>
    </location>
</feature>
<dbReference type="InterPro" id="IPR036777">
    <property type="entry name" value="Channel_Tsx-like_sf"/>
</dbReference>
<dbReference type="AlphaFoldDB" id="A0A165F908"/>
<accession>A0A165F908</accession>
<dbReference type="OrthoDB" id="104801at2"/>
<evidence type="ECO:0000313" key="2">
    <source>
        <dbReference type="EMBL" id="KZE32495.1"/>
    </source>
</evidence>
<keyword evidence="1" id="KW-0732">Signal</keyword>
<evidence type="ECO:0000313" key="3">
    <source>
        <dbReference type="Proteomes" id="UP000076625"/>
    </source>
</evidence>
<evidence type="ECO:0000256" key="1">
    <source>
        <dbReference type="SAM" id="SignalP"/>
    </source>
</evidence>
<protein>
    <recommendedName>
        <fullName evidence="4">Outer envelope protein</fullName>
    </recommendedName>
</protein>